<dbReference type="AlphaFoldDB" id="A0A4P9ZLF6"/>
<evidence type="ECO:0000313" key="3">
    <source>
        <dbReference type="Proteomes" id="UP000268162"/>
    </source>
</evidence>
<name>A0A4P9ZLF6_9FUNG</name>
<organism evidence="2 3">
    <name type="scientific">Dimargaris cristalligena</name>
    <dbReference type="NCBI Taxonomy" id="215637"/>
    <lineage>
        <taxon>Eukaryota</taxon>
        <taxon>Fungi</taxon>
        <taxon>Fungi incertae sedis</taxon>
        <taxon>Zoopagomycota</taxon>
        <taxon>Kickxellomycotina</taxon>
        <taxon>Dimargaritomycetes</taxon>
        <taxon>Dimargaritales</taxon>
        <taxon>Dimargaritaceae</taxon>
        <taxon>Dimargaris</taxon>
    </lineage>
</organism>
<dbReference type="EMBL" id="ML003458">
    <property type="protein sequence ID" value="RKP33928.1"/>
    <property type="molecule type" value="Genomic_DNA"/>
</dbReference>
<feature type="region of interest" description="Disordered" evidence="1">
    <location>
        <begin position="290"/>
        <end position="313"/>
    </location>
</feature>
<gene>
    <name evidence="2" type="ORF">BJ085DRAFT_40892</name>
</gene>
<feature type="region of interest" description="Disordered" evidence="1">
    <location>
        <begin position="1"/>
        <end position="245"/>
    </location>
</feature>
<feature type="compositionally biased region" description="Low complexity" evidence="1">
    <location>
        <begin position="228"/>
        <end position="240"/>
    </location>
</feature>
<feature type="compositionally biased region" description="Polar residues" evidence="1">
    <location>
        <begin position="21"/>
        <end position="50"/>
    </location>
</feature>
<keyword evidence="3" id="KW-1185">Reference proteome</keyword>
<proteinExistence type="predicted"/>
<protein>
    <submittedName>
        <fullName evidence="2">Uncharacterized protein</fullName>
    </submittedName>
</protein>
<sequence>MPPNFEHLQASSPPVYRIHSDPSNPYRSSSNAKPHSLPSQQHSRPPNFSPQRRLAPDQSRSASPKPPNPPQAASSPGTRLPHHHAYHGPPPATQPNLHLTPPAASQGGIRLPLHLPPPIEVTFLNDEPPAQRGRSPIGRKPTGYIRRQPPINNKGARRTSYRPEEPRPEPPPTIRHKSQPNIHRVAPDGPPRELIPHAQRNARDTATHGPPLREPLLPYPHPPLQQRSSTLPPQSTLPPSARRRRQLNLRRSKTLSIIGRDATAIHLQEALMSPLDALIQHFSSELAGLSQAAKSSGPHTSPPHFGSLAHPAL</sequence>
<evidence type="ECO:0000256" key="1">
    <source>
        <dbReference type="SAM" id="MobiDB-lite"/>
    </source>
</evidence>
<dbReference type="Proteomes" id="UP000268162">
    <property type="component" value="Unassembled WGS sequence"/>
</dbReference>
<evidence type="ECO:0000313" key="2">
    <source>
        <dbReference type="EMBL" id="RKP33928.1"/>
    </source>
</evidence>
<feature type="compositionally biased region" description="Basic and acidic residues" evidence="1">
    <location>
        <begin position="190"/>
        <end position="206"/>
    </location>
</feature>
<reference evidence="3" key="1">
    <citation type="journal article" date="2018" name="Nat. Microbiol.">
        <title>Leveraging single-cell genomics to expand the fungal tree of life.</title>
        <authorList>
            <person name="Ahrendt S.R."/>
            <person name="Quandt C.A."/>
            <person name="Ciobanu D."/>
            <person name="Clum A."/>
            <person name="Salamov A."/>
            <person name="Andreopoulos B."/>
            <person name="Cheng J.F."/>
            <person name="Woyke T."/>
            <person name="Pelin A."/>
            <person name="Henrissat B."/>
            <person name="Reynolds N.K."/>
            <person name="Benny G.L."/>
            <person name="Smith M.E."/>
            <person name="James T.Y."/>
            <person name="Grigoriev I.V."/>
        </authorList>
    </citation>
    <scope>NUCLEOTIDE SEQUENCE [LARGE SCALE GENOMIC DNA]</scope>
    <source>
        <strain evidence="3">RSA 468</strain>
    </source>
</reference>
<accession>A0A4P9ZLF6</accession>